<evidence type="ECO:0000256" key="8">
    <source>
        <dbReference type="PROSITE-ProRule" id="PRU00191"/>
    </source>
</evidence>
<dbReference type="InterPro" id="IPR006020">
    <property type="entry name" value="PTB/PI_dom"/>
</dbReference>
<evidence type="ECO:0000313" key="11">
    <source>
        <dbReference type="EMBL" id="MPC33086.1"/>
    </source>
</evidence>
<sequence length="847" mass="91697">MLLDIQSIPDLRPSQTPAPDIDSIKCPDFSVPTKTETRGSAVGRSSVQQYGAAQSPHSPVNGYSGSTTHDSLLDTSLSTNNDELPYHARSDSKPFSYGAVTSSPLLGRRRTTSEGGDGSQAPPSPSIHRRNSRETLGQARAGLESPRLVRRMSGTVGGIPGDPSVCSRRSPSRSPSPEPGSRGGTLQRQRSHTLTTRIMSTGDSTPTSTLTRSEHAKSASRLDDSLDFSTLDHHSRSLSSSGTNNLSWLQMQQRKLAERREAKYRAERGPQEARMLSELRTRMTQQQHRSATTTSKEFEDGYVSDTTMRSETSRESSPVKTMAPLTINTGVSSTTTPQKPPIAHSTPARGNSAPSSPILPTRSASRERMYRNNVSSTSSQRSLPRKYSDMSDKERPFVAVRRAHENAKAGDSMDSSSALSQLQTSPLGHINYSSYSSSSQADGLLTTVISSSNQSREESTWQSDTESSIGGTRPITPGFPPATPTTPYLNQGLPPKSPTMQRKEMGMRSPSPATSQALRQELNGHSSPAPSLYHGQSRRSSLTSLNESTEVISSHPKFVKDISKFWYKPTITRDEAISMLRDKAPGTFVVRDSNSFPGAFGLALKVSTPPPNVASKSSDPANELVRHFLIEPTSRGVRLKGCANEPVFGSLSALVYQHSITALALPCRLMLPERDPAGGSDTVDSGAGTSSTTSSASQLLQQGAACNVMYLHTADTESLTGPQAVKRAVNVMLASKITPTVVHFKVSAQGITLTDNERKLFFRRHYPVNTISHCGVDPEDRRWTHKSEEGTTLGSLRIFGFVAKKGASRTENQCHVLAELEPEQPATAICNFVTKVMMTSVSRPNLV</sequence>
<feature type="compositionally biased region" description="Basic and acidic residues" evidence="9">
    <location>
        <begin position="386"/>
        <end position="395"/>
    </location>
</feature>
<keyword evidence="5" id="KW-0904">Protein phosphatase</keyword>
<dbReference type="SUPFAM" id="SSF55550">
    <property type="entry name" value="SH2 domain"/>
    <property type="match status" value="1"/>
</dbReference>
<keyword evidence="3" id="KW-0597">Phosphoprotein</keyword>
<dbReference type="InterPro" id="IPR011993">
    <property type="entry name" value="PH-like_dom_sf"/>
</dbReference>
<feature type="domain" description="SH2" evidence="10">
    <location>
        <begin position="566"/>
        <end position="673"/>
    </location>
</feature>
<dbReference type="SMART" id="SM00462">
    <property type="entry name" value="PTB"/>
    <property type="match status" value="1"/>
</dbReference>
<comment type="subcellular location">
    <subcellularLocation>
        <location evidence="1">Cell junction</location>
    </subcellularLocation>
</comment>
<feature type="compositionally biased region" description="Basic and acidic residues" evidence="9">
    <location>
        <begin position="212"/>
        <end position="222"/>
    </location>
</feature>
<organism evidence="11 12">
    <name type="scientific">Portunus trituberculatus</name>
    <name type="common">Swimming crab</name>
    <name type="synonym">Neptunus trituberculatus</name>
    <dbReference type="NCBI Taxonomy" id="210409"/>
    <lineage>
        <taxon>Eukaryota</taxon>
        <taxon>Metazoa</taxon>
        <taxon>Ecdysozoa</taxon>
        <taxon>Arthropoda</taxon>
        <taxon>Crustacea</taxon>
        <taxon>Multicrustacea</taxon>
        <taxon>Malacostraca</taxon>
        <taxon>Eumalacostraca</taxon>
        <taxon>Eucarida</taxon>
        <taxon>Decapoda</taxon>
        <taxon>Pleocyemata</taxon>
        <taxon>Brachyura</taxon>
        <taxon>Eubrachyura</taxon>
        <taxon>Portunoidea</taxon>
        <taxon>Portunidae</taxon>
        <taxon>Portuninae</taxon>
        <taxon>Portunus</taxon>
    </lineage>
</organism>
<dbReference type="Pfam" id="PF00017">
    <property type="entry name" value="SH2"/>
    <property type="match status" value="1"/>
</dbReference>
<feature type="region of interest" description="Disordered" evidence="9">
    <location>
        <begin position="282"/>
        <end position="395"/>
    </location>
</feature>
<feature type="compositionally biased region" description="Polar residues" evidence="9">
    <location>
        <begin position="511"/>
        <end position="529"/>
    </location>
</feature>
<feature type="compositionally biased region" description="Polar residues" evidence="9">
    <location>
        <begin position="372"/>
        <end position="382"/>
    </location>
</feature>
<evidence type="ECO:0000256" key="9">
    <source>
        <dbReference type="SAM" id="MobiDB-lite"/>
    </source>
</evidence>
<feature type="region of interest" description="Disordered" evidence="9">
    <location>
        <begin position="1"/>
        <end position="222"/>
    </location>
</feature>
<comment type="similarity">
    <text evidence="2">Belongs to the PTEN phosphatase protein family.</text>
</comment>
<dbReference type="InterPro" id="IPR036860">
    <property type="entry name" value="SH2_dom_sf"/>
</dbReference>
<dbReference type="Gene3D" id="3.30.505.10">
    <property type="entry name" value="SH2 domain"/>
    <property type="match status" value="1"/>
</dbReference>
<evidence type="ECO:0000256" key="6">
    <source>
        <dbReference type="ARBA" id="ARBA00022949"/>
    </source>
</evidence>
<evidence type="ECO:0000256" key="1">
    <source>
        <dbReference type="ARBA" id="ARBA00004282"/>
    </source>
</evidence>
<dbReference type="InterPro" id="IPR051484">
    <property type="entry name" value="Tensin_PTEN_phosphatase"/>
</dbReference>
<dbReference type="GO" id="GO:0005925">
    <property type="term" value="C:focal adhesion"/>
    <property type="evidence" value="ECO:0007669"/>
    <property type="project" value="TreeGrafter"/>
</dbReference>
<dbReference type="SUPFAM" id="SSF50729">
    <property type="entry name" value="PH domain-like"/>
    <property type="match status" value="1"/>
</dbReference>
<feature type="compositionally biased region" description="Polar residues" evidence="9">
    <location>
        <begin position="451"/>
        <end position="470"/>
    </location>
</feature>
<dbReference type="EMBL" id="VSRR010002757">
    <property type="protein sequence ID" value="MPC33086.1"/>
    <property type="molecule type" value="Genomic_DNA"/>
</dbReference>
<feature type="compositionally biased region" description="Low complexity" evidence="9">
    <location>
        <begin position="677"/>
        <end position="696"/>
    </location>
</feature>
<dbReference type="SMART" id="SM00252">
    <property type="entry name" value="SH2"/>
    <property type="match status" value="1"/>
</dbReference>
<protein>
    <submittedName>
        <fullName evidence="11">Tensin</fullName>
    </submittedName>
</protein>
<evidence type="ECO:0000256" key="5">
    <source>
        <dbReference type="ARBA" id="ARBA00022912"/>
    </source>
</evidence>
<reference evidence="11 12" key="1">
    <citation type="submission" date="2019-05" db="EMBL/GenBank/DDBJ databases">
        <title>Another draft genome of Portunus trituberculatus and its Hox gene families provides insights of decapod evolution.</title>
        <authorList>
            <person name="Jeong J.-H."/>
            <person name="Song I."/>
            <person name="Kim S."/>
            <person name="Choi T."/>
            <person name="Kim D."/>
            <person name="Ryu S."/>
            <person name="Kim W."/>
        </authorList>
    </citation>
    <scope>NUCLEOTIDE SEQUENCE [LARGE SCALE GENOMIC DNA]</scope>
    <source>
        <tissue evidence="11">Muscle</tissue>
    </source>
</reference>
<dbReference type="Proteomes" id="UP000324222">
    <property type="component" value="Unassembled WGS sequence"/>
</dbReference>
<evidence type="ECO:0000313" key="12">
    <source>
        <dbReference type="Proteomes" id="UP000324222"/>
    </source>
</evidence>
<keyword evidence="6" id="KW-0965">Cell junction</keyword>
<dbReference type="Gene3D" id="2.30.29.30">
    <property type="entry name" value="Pleckstrin-homology domain (PH domain)/Phosphotyrosine-binding domain (PTB)"/>
    <property type="match status" value="1"/>
</dbReference>
<feature type="compositionally biased region" description="Polar residues" evidence="9">
    <location>
        <begin position="186"/>
        <end position="211"/>
    </location>
</feature>
<dbReference type="PROSITE" id="PS50001">
    <property type="entry name" value="SH2"/>
    <property type="match status" value="1"/>
</dbReference>
<accession>A0A5B7EIQ7</accession>
<evidence type="ECO:0000256" key="2">
    <source>
        <dbReference type="ARBA" id="ARBA00007881"/>
    </source>
</evidence>
<evidence type="ECO:0000259" key="10">
    <source>
        <dbReference type="PROSITE" id="PS50001"/>
    </source>
</evidence>
<proteinExistence type="inferred from homology"/>
<dbReference type="AlphaFoldDB" id="A0A5B7EIQ7"/>
<keyword evidence="4" id="KW-0378">Hydrolase</keyword>
<dbReference type="InterPro" id="IPR013625">
    <property type="entry name" value="PTB"/>
</dbReference>
<dbReference type="CDD" id="cd01213">
    <property type="entry name" value="PTB_tensin"/>
    <property type="match status" value="1"/>
</dbReference>
<feature type="compositionally biased region" description="Polar residues" evidence="9">
    <location>
        <begin position="43"/>
        <end position="82"/>
    </location>
</feature>
<dbReference type="InterPro" id="IPR033929">
    <property type="entry name" value="Tensin_PTB"/>
</dbReference>
<evidence type="ECO:0000256" key="4">
    <source>
        <dbReference type="ARBA" id="ARBA00022801"/>
    </source>
</evidence>
<dbReference type="FunFam" id="3.30.505.10:FF:000002">
    <property type="entry name" value="Tensin 1"/>
    <property type="match status" value="1"/>
</dbReference>
<feature type="region of interest" description="Disordered" evidence="9">
    <location>
        <begin position="676"/>
        <end position="696"/>
    </location>
</feature>
<feature type="compositionally biased region" description="Polar residues" evidence="9">
    <location>
        <begin position="282"/>
        <end position="295"/>
    </location>
</feature>
<dbReference type="InterPro" id="IPR035012">
    <property type="entry name" value="Tensin-like_SH2"/>
</dbReference>
<dbReference type="CDD" id="cd09927">
    <property type="entry name" value="SH2_Tensin_like"/>
    <property type="match status" value="1"/>
</dbReference>
<feature type="region of interest" description="Disordered" evidence="9">
    <location>
        <begin position="451"/>
        <end position="541"/>
    </location>
</feature>
<name>A0A5B7EIQ7_PORTR</name>
<dbReference type="Pfam" id="PF08416">
    <property type="entry name" value="PTB"/>
    <property type="match status" value="1"/>
</dbReference>
<dbReference type="PANTHER" id="PTHR45734:SF10">
    <property type="entry name" value="BLISTERY, ISOFORM A"/>
    <property type="match status" value="1"/>
</dbReference>
<keyword evidence="7 8" id="KW-0727">SH2 domain</keyword>
<dbReference type="GO" id="GO:0004721">
    <property type="term" value="F:phosphoprotein phosphatase activity"/>
    <property type="evidence" value="ECO:0007669"/>
    <property type="project" value="UniProtKB-KW"/>
</dbReference>
<comment type="caution">
    <text evidence="11">The sequence shown here is derived from an EMBL/GenBank/DDBJ whole genome shotgun (WGS) entry which is preliminary data.</text>
</comment>
<evidence type="ECO:0000256" key="3">
    <source>
        <dbReference type="ARBA" id="ARBA00022553"/>
    </source>
</evidence>
<evidence type="ECO:0000256" key="7">
    <source>
        <dbReference type="ARBA" id="ARBA00022999"/>
    </source>
</evidence>
<dbReference type="PANTHER" id="PTHR45734">
    <property type="entry name" value="TENSIN"/>
    <property type="match status" value="1"/>
</dbReference>
<gene>
    <name evidence="11" type="primary">TNS_1</name>
    <name evidence="11" type="ORF">E2C01_026428</name>
</gene>
<keyword evidence="12" id="KW-1185">Reference proteome</keyword>
<dbReference type="OrthoDB" id="6273691at2759"/>
<feature type="compositionally biased region" description="Polar residues" evidence="9">
    <location>
        <begin position="326"/>
        <end position="337"/>
    </location>
</feature>
<dbReference type="InterPro" id="IPR000980">
    <property type="entry name" value="SH2"/>
</dbReference>